<sequence>MKKEIKTEIIINATPSKVWDILLNFEAYPSWNPFIQTIKGNPEVNNTIQVTIAPPEGSNMTFKPIILENETNRKLVWEGKLFIRGIFDGKHRFDLFENEEGTTSFVHSEEFSGLLVGLFNLEKTKQGFVLMNESLKNRAESD</sequence>
<dbReference type="RefSeq" id="WP_190303059.1">
    <property type="nucleotide sequence ID" value="NZ_JACOIJ010000071.1"/>
</dbReference>
<dbReference type="CDD" id="cd07822">
    <property type="entry name" value="SRPBCC_4"/>
    <property type="match status" value="1"/>
</dbReference>
<protein>
    <submittedName>
        <fullName evidence="1">SRPBCC domain-containing protein</fullName>
    </submittedName>
</protein>
<dbReference type="InterPro" id="IPR023393">
    <property type="entry name" value="START-like_dom_sf"/>
</dbReference>
<proteinExistence type="predicted"/>
<gene>
    <name evidence="1" type="ORF">H8B04_16755</name>
</gene>
<evidence type="ECO:0000313" key="2">
    <source>
        <dbReference type="Proteomes" id="UP000651271"/>
    </source>
</evidence>
<dbReference type="EMBL" id="JACOIJ010000071">
    <property type="protein sequence ID" value="MBD1431174.1"/>
    <property type="molecule type" value="Genomic_DNA"/>
</dbReference>
<organism evidence="1 2">
    <name type="scientific">Sphingobacterium litopenaei</name>
    <dbReference type="NCBI Taxonomy" id="2763500"/>
    <lineage>
        <taxon>Bacteria</taxon>
        <taxon>Pseudomonadati</taxon>
        <taxon>Bacteroidota</taxon>
        <taxon>Sphingobacteriia</taxon>
        <taxon>Sphingobacteriales</taxon>
        <taxon>Sphingobacteriaceae</taxon>
        <taxon>Sphingobacterium</taxon>
    </lineage>
</organism>
<dbReference type="PANTHER" id="PTHR36166:SF1">
    <property type="entry name" value="SRPBCC DOMAIN-CONTAINING PROTEIN"/>
    <property type="match status" value="1"/>
</dbReference>
<dbReference type="Pfam" id="PF10604">
    <property type="entry name" value="Polyketide_cyc2"/>
    <property type="match status" value="1"/>
</dbReference>
<dbReference type="PANTHER" id="PTHR36166">
    <property type="entry name" value="CHROMOSOME 9, WHOLE GENOME SHOTGUN SEQUENCE"/>
    <property type="match status" value="1"/>
</dbReference>
<dbReference type="Proteomes" id="UP000651271">
    <property type="component" value="Unassembled WGS sequence"/>
</dbReference>
<dbReference type="Gene3D" id="3.30.530.20">
    <property type="match status" value="1"/>
</dbReference>
<keyword evidence="2" id="KW-1185">Reference proteome</keyword>
<dbReference type="InterPro" id="IPR019587">
    <property type="entry name" value="Polyketide_cyclase/dehydratase"/>
</dbReference>
<reference evidence="1 2" key="1">
    <citation type="submission" date="2020-08" db="EMBL/GenBank/DDBJ databases">
        <title>Sphingobacterium sp. DN04309 isolated from aquaculture water.</title>
        <authorList>
            <person name="Zhang M."/>
        </authorList>
    </citation>
    <scope>NUCLEOTIDE SEQUENCE [LARGE SCALE GENOMIC DNA]</scope>
    <source>
        <strain evidence="1 2">DN04309</strain>
    </source>
</reference>
<evidence type="ECO:0000313" key="1">
    <source>
        <dbReference type="EMBL" id="MBD1431174.1"/>
    </source>
</evidence>
<accession>A0ABR7YIM9</accession>
<comment type="caution">
    <text evidence="1">The sequence shown here is derived from an EMBL/GenBank/DDBJ whole genome shotgun (WGS) entry which is preliminary data.</text>
</comment>
<dbReference type="SUPFAM" id="SSF55961">
    <property type="entry name" value="Bet v1-like"/>
    <property type="match status" value="1"/>
</dbReference>
<name>A0ABR7YIM9_9SPHI</name>